<dbReference type="AlphaFoldDB" id="A0A6C0IM72"/>
<keyword evidence="1" id="KW-0472">Membrane</keyword>
<feature type="transmembrane region" description="Helical" evidence="1">
    <location>
        <begin position="246"/>
        <end position="270"/>
    </location>
</feature>
<reference evidence="2" key="1">
    <citation type="journal article" date="2020" name="Nature">
        <title>Giant virus diversity and host interactions through global metagenomics.</title>
        <authorList>
            <person name="Schulz F."/>
            <person name="Roux S."/>
            <person name="Paez-Espino D."/>
            <person name="Jungbluth S."/>
            <person name="Walsh D.A."/>
            <person name="Denef V.J."/>
            <person name="McMahon K.D."/>
            <person name="Konstantinidis K.T."/>
            <person name="Eloe-Fadrosh E.A."/>
            <person name="Kyrpides N.C."/>
            <person name="Woyke T."/>
        </authorList>
    </citation>
    <scope>NUCLEOTIDE SEQUENCE</scope>
    <source>
        <strain evidence="2">GVMAG-M-3300024258-14</strain>
    </source>
</reference>
<organism evidence="2">
    <name type="scientific">viral metagenome</name>
    <dbReference type="NCBI Taxonomy" id="1070528"/>
    <lineage>
        <taxon>unclassified sequences</taxon>
        <taxon>metagenomes</taxon>
        <taxon>organismal metagenomes</taxon>
    </lineage>
</organism>
<keyword evidence="1" id="KW-1133">Transmembrane helix</keyword>
<dbReference type="EMBL" id="MN740210">
    <property type="protein sequence ID" value="QHT93690.1"/>
    <property type="molecule type" value="Genomic_DNA"/>
</dbReference>
<evidence type="ECO:0000256" key="1">
    <source>
        <dbReference type="SAM" id="Phobius"/>
    </source>
</evidence>
<name>A0A6C0IM72_9ZZZZ</name>
<evidence type="ECO:0000313" key="2">
    <source>
        <dbReference type="EMBL" id="QHT93690.1"/>
    </source>
</evidence>
<accession>A0A6C0IM72</accession>
<proteinExistence type="predicted"/>
<sequence>MASPSNYVNTEIVDNYCFDSCAFQYNYQPIDLPDAIPNNGNKIFQIPISNPNNYKCKFSGEKYKLTNVLIILNTTEIQHTYERYPTGTIIGELIMSHKNEKNTHDLNICMAIKDVDYDTDLNEILNVSKENNKMILNDYIPSKSYNYYDSNNNGENSNTHWIVFDANQHMLSVNNINITSSGTDTITIPQAPSSISSVQYHEKGPQYMDKSRPVSCTRISTNLENSDSKSEKTLFKDGLFGQKDPVIVSLLFFIFFILFVLIVLGIIHIVKNRSSIVQSIKSKATNGVDFVKNLEKS</sequence>
<protein>
    <submittedName>
        <fullName evidence="2">Uncharacterized protein</fullName>
    </submittedName>
</protein>
<keyword evidence="1" id="KW-0812">Transmembrane</keyword>